<evidence type="ECO:0000256" key="8">
    <source>
        <dbReference type="ARBA" id="ARBA00023084"/>
    </source>
</evidence>
<evidence type="ECO:0000256" key="3">
    <source>
        <dbReference type="ARBA" id="ARBA00022692"/>
    </source>
</evidence>
<evidence type="ECO:0000256" key="11">
    <source>
        <dbReference type="SAM" id="Phobius"/>
    </source>
</evidence>
<dbReference type="Pfam" id="PF01462">
    <property type="entry name" value="LRRNT"/>
    <property type="match status" value="1"/>
</dbReference>
<organism evidence="15 16">
    <name type="scientific">Petromyzon marinus</name>
    <name type="common">Sea lamprey</name>
    <dbReference type="NCBI Taxonomy" id="7757"/>
    <lineage>
        <taxon>Eukaryota</taxon>
        <taxon>Metazoa</taxon>
        <taxon>Chordata</taxon>
        <taxon>Craniata</taxon>
        <taxon>Vertebrata</taxon>
        <taxon>Cyclostomata</taxon>
        <taxon>Hyperoartia</taxon>
        <taxon>Petromyzontiformes</taxon>
        <taxon>Petromyzontidae</taxon>
        <taxon>Petromyzon</taxon>
    </lineage>
</organism>
<evidence type="ECO:0000256" key="9">
    <source>
        <dbReference type="ARBA" id="ARBA00023136"/>
    </source>
</evidence>
<evidence type="ECO:0000259" key="13">
    <source>
        <dbReference type="SMART" id="SM00013"/>
    </source>
</evidence>
<keyword evidence="10" id="KW-1015">Disulfide bond</keyword>
<dbReference type="InterPro" id="IPR032675">
    <property type="entry name" value="LRR_dom_sf"/>
</dbReference>
<evidence type="ECO:0000256" key="6">
    <source>
        <dbReference type="ARBA" id="ARBA00022889"/>
    </source>
</evidence>
<keyword evidence="5 12" id="KW-0732">Signal</keyword>
<evidence type="ECO:0000256" key="5">
    <source>
        <dbReference type="ARBA" id="ARBA00022729"/>
    </source>
</evidence>
<keyword evidence="4" id="KW-0356">Hemostasis</keyword>
<keyword evidence="7 11" id="KW-1133">Transmembrane helix</keyword>
<dbReference type="RefSeq" id="XP_032800835.1">
    <property type="nucleotide sequence ID" value="XM_032944944.1"/>
</dbReference>
<feature type="non-terminal residue" evidence="16">
    <location>
        <position position="1"/>
    </location>
</feature>
<evidence type="ECO:0000256" key="7">
    <source>
        <dbReference type="ARBA" id="ARBA00022989"/>
    </source>
</evidence>
<feature type="transmembrane region" description="Helical" evidence="11">
    <location>
        <begin position="164"/>
        <end position="186"/>
    </location>
</feature>
<sequence>PARRLLLLHHHLHLLLLPPLLITSLGASPCPRPCQCEGTAVRCDGRNLSAFPHDIPRDATAVLLHDNNIARVPEGALEALPRLRAITLHGNPLLCDCGVAYLHAWLRQNLGTGAGGGEEGSRSRLNVRCAGPPALCGRRIALLSYREAWGSCERGCFWLSASQAALYVFGLAHASLALLLAGFACLGSRARADELREEAEYEDIARAVDAEYEIIGGGGGGGGGRAASR</sequence>
<accession>A0AAJ7SLE6</accession>
<gene>
    <name evidence="16" type="primary">LOC116937828</name>
</gene>
<feature type="chain" id="PRO_5042552375" evidence="12">
    <location>
        <begin position="28"/>
        <end position="229"/>
    </location>
</feature>
<evidence type="ECO:0000256" key="2">
    <source>
        <dbReference type="ARBA" id="ARBA00022614"/>
    </source>
</evidence>
<dbReference type="SMART" id="SM00013">
    <property type="entry name" value="LRRNT"/>
    <property type="match status" value="1"/>
</dbReference>
<dbReference type="AlphaFoldDB" id="A0AAJ7SLE6"/>
<dbReference type="PANTHER" id="PTHR22650:SF7">
    <property type="entry name" value="PLATELET GLYCOPROTEIN IB BETA CHAIN"/>
    <property type="match status" value="1"/>
</dbReference>
<proteinExistence type="predicted"/>
<keyword evidence="6" id="KW-0130">Cell adhesion</keyword>
<protein>
    <submittedName>
        <fullName evidence="16">Platelet glycoprotein Ib beta chain-like</fullName>
    </submittedName>
</protein>
<evidence type="ECO:0000256" key="10">
    <source>
        <dbReference type="ARBA" id="ARBA00023157"/>
    </source>
</evidence>
<keyword evidence="9 11" id="KW-0472">Membrane</keyword>
<dbReference type="PANTHER" id="PTHR22650">
    <property type="entry name" value="GLYCOPROTEIN IB BETA"/>
    <property type="match status" value="1"/>
</dbReference>
<dbReference type="GO" id="GO:0007155">
    <property type="term" value="P:cell adhesion"/>
    <property type="evidence" value="ECO:0007669"/>
    <property type="project" value="UniProtKB-KW"/>
</dbReference>
<dbReference type="InterPro" id="IPR000483">
    <property type="entry name" value="Cys-rich_flank_reg_C"/>
</dbReference>
<keyword evidence="15" id="KW-1185">Reference proteome</keyword>
<keyword evidence="8" id="KW-0094">Blood coagulation</keyword>
<evidence type="ECO:0000256" key="4">
    <source>
        <dbReference type="ARBA" id="ARBA00022696"/>
    </source>
</evidence>
<feature type="domain" description="LRRNT" evidence="13">
    <location>
        <begin position="29"/>
        <end position="61"/>
    </location>
</feature>
<reference evidence="16" key="1">
    <citation type="submission" date="2025-08" db="UniProtKB">
        <authorList>
            <consortium name="RefSeq"/>
        </authorList>
    </citation>
    <scope>IDENTIFICATION</scope>
    <source>
        <tissue evidence="16">Sperm</tissue>
    </source>
</reference>
<dbReference type="SUPFAM" id="SSF52058">
    <property type="entry name" value="L domain-like"/>
    <property type="match status" value="1"/>
</dbReference>
<evidence type="ECO:0000256" key="1">
    <source>
        <dbReference type="ARBA" id="ARBA00004479"/>
    </source>
</evidence>
<dbReference type="GO" id="GO:0007596">
    <property type="term" value="P:blood coagulation"/>
    <property type="evidence" value="ECO:0007669"/>
    <property type="project" value="UniProtKB-KW"/>
</dbReference>
<dbReference type="GO" id="GO:0016020">
    <property type="term" value="C:membrane"/>
    <property type="evidence" value="ECO:0007669"/>
    <property type="project" value="UniProtKB-SubCell"/>
</dbReference>
<name>A0AAJ7SLE6_PETMA</name>
<dbReference type="InterPro" id="IPR000372">
    <property type="entry name" value="LRRNT"/>
</dbReference>
<dbReference type="KEGG" id="pmrn:116937828"/>
<keyword evidence="2" id="KW-0433">Leucine-rich repeat</keyword>
<feature type="signal peptide" evidence="12">
    <location>
        <begin position="1"/>
        <end position="27"/>
    </location>
</feature>
<feature type="domain" description="LRRCT" evidence="14">
    <location>
        <begin position="91"/>
        <end position="153"/>
    </location>
</feature>
<dbReference type="InterPro" id="IPR052313">
    <property type="entry name" value="GPIb-IX-V_Complex"/>
</dbReference>
<comment type="subcellular location">
    <subcellularLocation>
        <location evidence="1">Membrane</location>
        <topology evidence="1">Single-pass type I membrane protein</topology>
    </subcellularLocation>
</comment>
<dbReference type="SMART" id="SM00082">
    <property type="entry name" value="LRRCT"/>
    <property type="match status" value="1"/>
</dbReference>
<evidence type="ECO:0000313" key="16">
    <source>
        <dbReference type="RefSeq" id="XP_032800835.1"/>
    </source>
</evidence>
<evidence type="ECO:0000256" key="12">
    <source>
        <dbReference type="SAM" id="SignalP"/>
    </source>
</evidence>
<dbReference type="Gene3D" id="3.80.10.10">
    <property type="entry name" value="Ribonuclease Inhibitor"/>
    <property type="match status" value="1"/>
</dbReference>
<keyword evidence="3 11" id="KW-0812">Transmembrane</keyword>
<dbReference type="Proteomes" id="UP001318040">
    <property type="component" value="Unplaced"/>
</dbReference>
<evidence type="ECO:0000313" key="15">
    <source>
        <dbReference type="Proteomes" id="UP001318040"/>
    </source>
</evidence>
<evidence type="ECO:0000259" key="14">
    <source>
        <dbReference type="SMART" id="SM00082"/>
    </source>
</evidence>